<dbReference type="Pfam" id="PF02517">
    <property type="entry name" value="Rce1-like"/>
    <property type="match status" value="1"/>
</dbReference>
<feature type="domain" description="CAAX prenyl protease 2/Lysostaphin resistance protein A-like" evidence="2">
    <location>
        <begin position="119"/>
        <end position="205"/>
    </location>
</feature>
<evidence type="ECO:0000313" key="3">
    <source>
        <dbReference type="EMBL" id="XCJ17225.1"/>
    </source>
</evidence>
<dbReference type="GO" id="GO:0080120">
    <property type="term" value="P:CAAX-box protein maturation"/>
    <property type="evidence" value="ECO:0007669"/>
    <property type="project" value="UniProtKB-ARBA"/>
</dbReference>
<feature type="transmembrane region" description="Helical" evidence="1">
    <location>
        <begin position="118"/>
        <end position="138"/>
    </location>
</feature>
<dbReference type="PANTHER" id="PTHR36435">
    <property type="entry name" value="SLR1288 PROTEIN"/>
    <property type="match status" value="1"/>
</dbReference>
<dbReference type="PANTHER" id="PTHR36435:SF6">
    <property type="entry name" value="ABORTIVE INFECTION PROTEIN"/>
    <property type="match status" value="1"/>
</dbReference>
<feature type="transmembrane region" description="Helical" evidence="1">
    <location>
        <begin position="40"/>
        <end position="59"/>
    </location>
</feature>
<keyword evidence="1" id="KW-1133">Transmembrane helix</keyword>
<keyword evidence="1" id="KW-0472">Membrane</keyword>
<dbReference type="RefSeq" id="WP_129930226.1">
    <property type="nucleotide sequence ID" value="NZ_CP159510.1"/>
</dbReference>
<proteinExistence type="predicted"/>
<feature type="transmembrane region" description="Helical" evidence="1">
    <location>
        <begin position="71"/>
        <end position="98"/>
    </location>
</feature>
<gene>
    <name evidence="3" type="ORF">ABNN70_01360</name>
</gene>
<feature type="transmembrane region" description="Helical" evidence="1">
    <location>
        <begin position="202"/>
        <end position="225"/>
    </location>
</feature>
<keyword evidence="1" id="KW-0812">Transmembrane</keyword>
<reference evidence="3" key="1">
    <citation type="submission" date="2024-06" db="EMBL/GenBank/DDBJ databases">
        <authorList>
            <person name="Fan A."/>
            <person name="Zhang F.Y."/>
            <person name="Zhang L."/>
        </authorList>
    </citation>
    <scope>NUCLEOTIDE SEQUENCE</scope>
    <source>
        <strain evidence="3">Y61</strain>
    </source>
</reference>
<protein>
    <submittedName>
        <fullName evidence="3">Type II CAAX endopeptidase family protein</fullName>
    </submittedName>
</protein>
<dbReference type="AlphaFoldDB" id="A0AAU8IGZ4"/>
<evidence type="ECO:0000256" key="1">
    <source>
        <dbReference type="SAM" id="Phobius"/>
    </source>
</evidence>
<feature type="transmembrane region" description="Helical" evidence="1">
    <location>
        <begin position="5"/>
        <end position="28"/>
    </location>
</feature>
<dbReference type="InterPro" id="IPR052710">
    <property type="entry name" value="CAAX_protease"/>
</dbReference>
<sequence length="226" mass="25299">MLKRYIMIVVIYLLCFISPFIPGFMWLAGRFPTIQQGYGTVYTGVFLITLAVVLLLLLPERHMRSDKKASPLISVVWAVLGVFALYLIQVLSVLINYAAFGQIPKSEHTQDIISLARMSPIFILTVSIVGPLLEEIVFRKIFYGSLRRKTGVILAAIISSLVFALMHGDIRNLIIYFNIGLFLCFTYQMTNRIVVNMFMHAAMNAAAVLISLNAPAISGLALSFFR</sequence>
<organism evidence="3">
    <name type="scientific">Sporolactobacillus sp. Y61</name>
    <dbReference type="NCBI Taxonomy" id="3160863"/>
    <lineage>
        <taxon>Bacteria</taxon>
        <taxon>Bacillati</taxon>
        <taxon>Bacillota</taxon>
        <taxon>Bacilli</taxon>
        <taxon>Bacillales</taxon>
        <taxon>Sporolactobacillaceae</taxon>
        <taxon>Sporolactobacillus</taxon>
    </lineage>
</organism>
<dbReference type="EMBL" id="CP159510">
    <property type="protein sequence ID" value="XCJ17225.1"/>
    <property type="molecule type" value="Genomic_DNA"/>
</dbReference>
<feature type="transmembrane region" description="Helical" evidence="1">
    <location>
        <begin position="173"/>
        <end position="190"/>
    </location>
</feature>
<feature type="transmembrane region" description="Helical" evidence="1">
    <location>
        <begin position="150"/>
        <end position="167"/>
    </location>
</feature>
<dbReference type="InterPro" id="IPR003675">
    <property type="entry name" value="Rce1/LyrA-like_dom"/>
</dbReference>
<evidence type="ECO:0000259" key="2">
    <source>
        <dbReference type="Pfam" id="PF02517"/>
    </source>
</evidence>
<name>A0AAU8IGZ4_9BACL</name>
<accession>A0AAU8IGZ4</accession>
<dbReference type="GO" id="GO:0004175">
    <property type="term" value="F:endopeptidase activity"/>
    <property type="evidence" value="ECO:0007669"/>
    <property type="project" value="UniProtKB-ARBA"/>
</dbReference>